<dbReference type="PANTHER" id="PTHR45947:SF3">
    <property type="entry name" value="SULFOQUINOVOSYL TRANSFERASE SQD2"/>
    <property type="match status" value="1"/>
</dbReference>
<protein>
    <submittedName>
        <fullName evidence="2">Glycosyl transferase family 1</fullName>
    </submittedName>
</protein>
<dbReference type="EMBL" id="AP021876">
    <property type="protein sequence ID" value="BBO82755.1"/>
    <property type="molecule type" value="Genomic_DNA"/>
</dbReference>
<dbReference type="AlphaFoldDB" id="A0A5K7ZPG1"/>
<dbReference type="InterPro" id="IPR001296">
    <property type="entry name" value="Glyco_trans_1"/>
</dbReference>
<dbReference type="PANTHER" id="PTHR45947">
    <property type="entry name" value="SULFOQUINOVOSYL TRANSFERASE SQD2"/>
    <property type="match status" value="1"/>
</dbReference>
<dbReference type="SUPFAM" id="SSF53756">
    <property type="entry name" value="UDP-Glycosyltransferase/glycogen phosphorylase"/>
    <property type="match status" value="1"/>
</dbReference>
<dbReference type="Proteomes" id="UP000425960">
    <property type="component" value="Chromosome"/>
</dbReference>
<dbReference type="Gene3D" id="3.40.50.2000">
    <property type="entry name" value="Glycogen Phosphorylase B"/>
    <property type="match status" value="2"/>
</dbReference>
<evidence type="ECO:0000259" key="1">
    <source>
        <dbReference type="Pfam" id="PF00534"/>
    </source>
</evidence>
<evidence type="ECO:0000313" key="2">
    <source>
        <dbReference type="EMBL" id="BBO82755.1"/>
    </source>
</evidence>
<dbReference type="KEGG" id="dov:DSCO28_33210"/>
<dbReference type="GO" id="GO:0016757">
    <property type="term" value="F:glycosyltransferase activity"/>
    <property type="evidence" value="ECO:0007669"/>
    <property type="project" value="InterPro"/>
</dbReference>
<gene>
    <name evidence="2" type="ORF">DSCO28_33210</name>
</gene>
<proteinExistence type="predicted"/>
<evidence type="ECO:0000313" key="3">
    <source>
        <dbReference type="Proteomes" id="UP000425960"/>
    </source>
</evidence>
<name>A0A5K7ZPG1_9BACT</name>
<sequence>MRTLVNIPSLDSVGGVAQIYKILELNSQDNIDYFIASPKCRTFSKPLYLIFRYLAFYKSLKNYDGVHINPSFRKTALWRDLLYLLLAKLRKKKVFVFFHGWDLSYEKKINNNKVLKYIFLLYNNCDAFILLGNVFKDELLSIGIKRNANFFNVTSVADDRYINDFSIENRIDNYNKKSIFKFLFISRITANKGIEFSLRVFDTIRKRNPQIDFEFILAGSGNYLNQIRRFIVNNKISNVKFLGFVENAIKHQTLKNSDILILTSESEGLPNTILEGMLYGLPIITADVGAISNWVKTDENGLISKGFELEVYVSYIEKLLNSENLYKNIAANNHKIAINNFTKDKVKQKLLLIYEKIYASSR</sequence>
<keyword evidence="2" id="KW-0808">Transferase</keyword>
<dbReference type="CDD" id="cd03801">
    <property type="entry name" value="GT4_PimA-like"/>
    <property type="match status" value="1"/>
</dbReference>
<organism evidence="2 3">
    <name type="scientific">Desulfosarcina ovata subsp. sediminis</name>
    <dbReference type="NCBI Taxonomy" id="885957"/>
    <lineage>
        <taxon>Bacteria</taxon>
        <taxon>Pseudomonadati</taxon>
        <taxon>Thermodesulfobacteriota</taxon>
        <taxon>Desulfobacteria</taxon>
        <taxon>Desulfobacterales</taxon>
        <taxon>Desulfosarcinaceae</taxon>
        <taxon>Desulfosarcina</taxon>
    </lineage>
</organism>
<dbReference type="InterPro" id="IPR050194">
    <property type="entry name" value="Glycosyltransferase_grp1"/>
</dbReference>
<accession>A0A5K7ZPG1</accession>
<reference evidence="2 3" key="1">
    <citation type="submission" date="2019-11" db="EMBL/GenBank/DDBJ databases">
        <title>Comparative genomics of hydrocarbon-degrading Desulfosarcina strains.</title>
        <authorList>
            <person name="Watanabe M."/>
            <person name="Kojima H."/>
            <person name="Fukui M."/>
        </authorList>
    </citation>
    <scope>NUCLEOTIDE SEQUENCE [LARGE SCALE GENOMIC DNA]</scope>
    <source>
        <strain evidence="2 3">28bB2T</strain>
    </source>
</reference>
<feature type="domain" description="Glycosyl transferase family 1" evidence="1">
    <location>
        <begin position="177"/>
        <end position="334"/>
    </location>
</feature>
<dbReference type="RefSeq" id="WP_155323128.1">
    <property type="nucleotide sequence ID" value="NZ_AP021876.1"/>
</dbReference>
<dbReference type="Pfam" id="PF00534">
    <property type="entry name" value="Glycos_transf_1"/>
    <property type="match status" value="1"/>
</dbReference>